<accession>A0A6G1QBJ2</accession>
<feature type="compositionally biased region" description="Basic and acidic residues" evidence="2">
    <location>
        <begin position="113"/>
        <end position="127"/>
    </location>
</feature>
<feature type="compositionally biased region" description="Basic and acidic residues" evidence="2">
    <location>
        <begin position="174"/>
        <end position="188"/>
    </location>
</feature>
<dbReference type="PANTHER" id="PTHR14965:SF2">
    <property type="entry name" value="BCL-2-LIKE PROTEIN 12"/>
    <property type="match status" value="1"/>
</dbReference>
<feature type="compositionally biased region" description="Polar residues" evidence="2">
    <location>
        <begin position="189"/>
        <end position="211"/>
    </location>
</feature>
<feature type="region of interest" description="Disordered" evidence="2">
    <location>
        <begin position="240"/>
        <end position="260"/>
    </location>
</feature>
<keyword evidence="1" id="KW-0053">Apoptosis</keyword>
<name>A0A6G1QBJ2_CHAAH</name>
<reference evidence="4" key="2">
    <citation type="submission" date="2019-02" db="EMBL/GenBank/DDBJ databases">
        <title>Opniocepnalus argus Var Kimnra genome.</title>
        <authorList>
            <person name="Zhou C."/>
            <person name="Xiao S."/>
        </authorList>
    </citation>
    <scope>NUCLEOTIDE SEQUENCE [LARGE SCALE GENOMIC DNA]</scope>
</reference>
<dbReference type="GO" id="GO:0006915">
    <property type="term" value="P:apoptotic process"/>
    <property type="evidence" value="ECO:0007669"/>
    <property type="project" value="UniProtKB-KW"/>
</dbReference>
<organism evidence="3 4">
    <name type="scientific">Channa argus</name>
    <name type="common">Northern snakehead</name>
    <name type="synonym">Ophicephalus argus</name>
    <dbReference type="NCBI Taxonomy" id="215402"/>
    <lineage>
        <taxon>Eukaryota</taxon>
        <taxon>Metazoa</taxon>
        <taxon>Chordata</taxon>
        <taxon>Craniata</taxon>
        <taxon>Vertebrata</taxon>
        <taxon>Euteleostomi</taxon>
        <taxon>Actinopterygii</taxon>
        <taxon>Neopterygii</taxon>
        <taxon>Teleostei</taxon>
        <taxon>Neoteleostei</taxon>
        <taxon>Acanthomorphata</taxon>
        <taxon>Anabantaria</taxon>
        <taxon>Anabantiformes</taxon>
        <taxon>Channoidei</taxon>
        <taxon>Channidae</taxon>
        <taxon>Channa</taxon>
    </lineage>
</organism>
<sequence length="384" mass="42997">MKNLIAILMSESQADRRPSASSISSISLLEIKAETHLVLQAFLHRTLCVPLKERPGRIGGTYKDKNKYSSKSRQKATNGWDSQAEDFSSADEKKIGLKDLLKQLPRRNTARRSAKDPKGSLDKDSKTKPPHLKHQTEDDVVSPSSASEDEDSEKKQKKLNQKKIRKKLSRFFKLRIEKEKDKEGDGSHSQRPNTLQFSKKGHPTSSIASPSSYGDVLYVDLDHPPEFYNEVAEKLEKIAQKSTNKKKPSPSAQHPPPAVLDKETVVQQLVQVLSLEGDSMDIKIQSNPILRSSITRLSYGSFAKLLDTFSSSQVSETPALRPPASPTLQRMAVSMEVSRRIVTATGTQRIQGYAECYMETFVPWVKSHGGWENLVHLEETAECD</sequence>
<feature type="region of interest" description="Disordered" evidence="2">
    <location>
        <begin position="54"/>
        <end position="211"/>
    </location>
</feature>
<proteinExistence type="predicted"/>
<gene>
    <name evidence="3" type="ORF">EXN66_Car015203</name>
</gene>
<evidence type="ECO:0000256" key="1">
    <source>
        <dbReference type="ARBA" id="ARBA00022703"/>
    </source>
</evidence>
<reference evidence="3 4" key="1">
    <citation type="submission" date="2019-02" db="EMBL/GenBank/DDBJ databases">
        <title>Opniocepnalus argus genome.</title>
        <authorList>
            <person name="Zhou C."/>
            <person name="Xiao S."/>
        </authorList>
    </citation>
    <scope>NUCLEOTIDE SEQUENCE [LARGE SCALE GENOMIC DNA]</scope>
    <source>
        <strain evidence="3">OARG1902GOOAL</strain>
        <tissue evidence="3">Muscle</tissue>
    </source>
</reference>
<dbReference type="Proteomes" id="UP000503349">
    <property type="component" value="Chromosome 15"/>
</dbReference>
<evidence type="ECO:0000313" key="3">
    <source>
        <dbReference type="EMBL" id="KAF3699516.1"/>
    </source>
</evidence>
<feature type="compositionally biased region" description="Basic residues" evidence="2">
    <location>
        <begin position="155"/>
        <end position="173"/>
    </location>
</feature>
<feature type="compositionally biased region" description="Basic and acidic residues" evidence="2">
    <location>
        <begin position="54"/>
        <end position="67"/>
    </location>
</feature>
<evidence type="ECO:0000256" key="2">
    <source>
        <dbReference type="SAM" id="MobiDB-lite"/>
    </source>
</evidence>
<dbReference type="GO" id="GO:2001236">
    <property type="term" value="P:regulation of extrinsic apoptotic signaling pathway"/>
    <property type="evidence" value="ECO:0007669"/>
    <property type="project" value="TreeGrafter"/>
</dbReference>
<evidence type="ECO:0000313" key="4">
    <source>
        <dbReference type="Proteomes" id="UP000503349"/>
    </source>
</evidence>
<keyword evidence="4" id="KW-1185">Reference proteome</keyword>
<dbReference type="EMBL" id="CM015726">
    <property type="protein sequence ID" value="KAF3699516.1"/>
    <property type="molecule type" value="Genomic_DNA"/>
</dbReference>
<feature type="compositionally biased region" description="Basic and acidic residues" evidence="2">
    <location>
        <begin position="90"/>
        <end position="101"/>
    </location>
</feature>
<dbReference type="AlphaFoldDB" id="A0A6G1QBJ2"/>
<protein>
    <submittedName>
        <fullName evidence="3">Bcl-2-like protein 12</fullName>
    </submittedName>
</protein>
<dbReference type="PANTHER" id="PTHR14965">
    <property type="entry name" value="SI:CH73-248E21.1"/>
    <property type="match status" value="1"/>
</dbReference>